<gene>
    <name evidence="2" type="ordered locus">MTR_1g029590</name>
</gene>
<reference evidence="3" key="3">
    <citation type="submission" date="2015-04" db="UniProtKB">
        <authorList>
            <consortium name="EnsemblPlants"/>
        </authorList>
    </citation>
    <scope>IDENTIFICATION</scope>
    <source>
        <strain evidence="3">cv. Jemalong A17</strain>
    </source>
</reference>
<organism evidence="2 4">
    <name type="scientific">Medicago truncatula</name>
    <name type="common">Barrel medic</name>
    <name type="synonym">Medicago tribuloides</name>
    <dbReference type="NCBI Taxonomy" id="3880"/>
    <lineage>
        <taxon>Eukaryota</taxon>
        <taxon>Viridiplantae</taxon>
        <taxon>Streptophyta</taxon>
        <taxon>Embryophyta</taxon>
        <taxon>Tracheophyta</taxon>
        <taxon>Spermatophyta</taxon>
        <taxon>Magnoliopsida</taxon>
        <taxon>eudicotyledons</taxon>
        <taxon>Gunneridae</taxon>
        <taxon>Pentapetalae</taxon>
        <taxon>rosids</taxon>
        <taxon>fabids</taxon>
        <taxon>Fabales</taxon>
        <taxon>Fabaceae</taxon>
        <taxon>Papilionoideae</taxon>
        <taxon>50 kb inversion clade</taxon>
        <taxon>NPAAA clade</taxon>
        <taxon>Hologalegina</taxon>
        <taxon>IRL clade</taxon>
        <taxon>Trifolieae</taxon>
        <taxon>Medicago</taxon>
    </lineage>
</organism>
<evidence type="ECO:0000313" key="3">
    <source>
        <dbReference type="EnsemblPlants" id="KEH40487"/>
    </source>
</evidence>
<protein>
    <recommendedName>
        <fullName evidence="5">Transmembrane protein</fullName>
    </recommendedName>
</protein>
<dbReference type="EnsemblPlants" id="KEH40487">
    <property type="protein sequence ID" value="KEH40487"/>
    <property type="gene ID" value="MTR_1g029590"/>
</dbReference>
<feature type="chain" id="PRO_5014500711" description="Transmembrane protein" evidence="1">
    <location>
        <begin position="24"/>
        <end position="92"/>
    </location>
</feature>
<dbReference type="AlphaFoldDB" id="A0A072VFC4"/>
<evidence type="ECO:0000313" key="4">
    <source>
        <dbReference type="Proteomes" id="UP000002051"/>
    </source>
</evidence>
<evidence type="ECO:0000313" key="2">
    <source>
        <dbReference type="EMBL" id="KEH40487.1"/>
    </source>
</evidence>
<keyword evidence="1" id="KW-0732">Signal</keyword>
<dbReference type="HOGENOM" id="CLU_2416565_0_0_1"/>
<proteinExistence type="predicted"/>
<keyword evidence="4" id="KW-1185">Reference proteome</keyword>
<name>A0A072VFC4_MEDTR</name>
<reference evidence="2 4" key="2">
    <citation type="journal article" date="2014" name="BMC Genomics">
        <title>An improved genome release (version Mt4.0) for the model legume Medicago truncatula.</title>
        <authorList>
            <person name="Tang H."/>
            <person name="Krishnakumar V."/>
            <person name="Bidwell S."/>
            <person name="Rosen B."/>
            <person name="Chan A."/>
            <person name="Zhou S."/>
            <person name="Gentzbittel L."/>
            <person name="Childs K.L."/>
            <person name="Yandell M."/>
            <person name="Gundlach H."/>
            <person name="Mayer K.F."/>
            <person name="Schwartz D.C."/>
            <person name="Town C.D."/>
        </authorList>
    </citation>
    <scope>GENOME REANNOTATION</scope>
    <source>
        <strain evidence="2">A17</strain>
        <strain evidence="3 4">cv. Jemalong A17</strain>
    </source>
</reference>
<feature type="signal peptide" evidence="1">
    <location>
        <begin position="1"/>
        <end position="23"/>
    </location>
</feature>
<evidence type="ECO:0008006" key="5">
    <source>
        <dbReference type="Google" id="ProtNLM"/>
    </source>
</evidence>
<evidence type="ECO:0000256" key="1">
    <source>
        <dbReference type="SAM" id="SignalP"/>
    </source>
</evidence>
<dbReference type="EMBL" id="CM001217">
    <property type="protein sequence ID" value="KEH40487.1"/>
    <property type="molecule type" value="Genomic_DNA"/>
</dbReference>
<reference evidence="2 4" key="1">
    <citation type="journal article" date="2011" name="Nature">
        <title>The Medicago genome provides insight into the evolution of rhizobial symbioses.</title>
        <authorList>
            <person name="Young N.D."/>
            <person name="Debelle F."/>
            <person name="Oldroyd G.E."/>
            <person name="Geurts R."/>
            <person name="Cannon S.B."/>
            <person name="Udvardi M.K."/>
            <person name="Benedito V.A."/>
            <person name="Mayer K.F."/>
            <person name="Gouzy J."/>
            <person name="Schoof H."/>
            <person name="Van de Peer Y."/>
            <person name="Proost S."/>
            <person name="Cook D.R."/>
            <person name="Meyers B.C."/>
            <person name="Spannagl M."/>
            <person name="Cheung F."/>
            <person name="De Mita S."/>
            <person name="Krishnakumar V."/>
            <person name="Gundlach H."/>
            <person name="Zhou S."/>
            <person name="Mudge J."/>
            <person name="Bharti A.K."/>
            <person name="Murray J.D."/>
            <person name="Naoumkina M.A."/>
            <person name="Rosen B."/>
            <person name="Silverstein K.A."/>
            <person name="Tang H."/>
            <person name="Rombauts S."/>
            <person name="Zhao P.X."/>
            <person name="Zhou P."/>
            <person name="Barbe V."/>
            <person name="Bardou P."/>
            <person name="Bechner M."/>
            <person name="Bellec A."/>
            <person name="Berger A."/>
            <person name="Berges H."/>
            <person name="Bidwell S."/>
            <person name="Bisseling T."/>
            <person name="Choisne N."/>
            <person name="Couloux A."/>
            <person name="Denny R."/>
            <person name="Deshpande S."/>
            <person name="Dai X."/>
            <person name="Doyle J.J."/>
            <person name="Dudez A.M."/>
            <person name="Farmer A.D."/>
            <person name="Fouteau S."/>
            <person name="Franken C."/>
            <person name="Gibelin C."/>
            <person name="Gish J."/>
            <person name="Goldstein S."/>
            <person name="Gonzalez A.J."/>
            <person name="Green P.J."/>
            <person name="Hallab A."/>
            <person name="Hartog M."/>
            <person name="Hua A."/>
            <person name="Humphray S.J."/>
            <person name="Jeong D.H."/>
            <person name="Jing Y."/>
            <person name="Jocker A."/>
            <person name="Kenton S.M."/>
            <person name="Kim D.J."/>
            <person name="Klee K."/>
            <person name="Lai H."/>
            <person name="Lang C."/>
            <person name="Lin S."/>
            <person name="Macmil S.L."/>
            <person name="Magdelenat G."/>
            <person name="Matthews L."/>
            <person name="McCorrison J."/>
            <person name="Monaghan E.L."/>
            <person name="Mun J.H."/>
            <person name="Najar F.Z."/>
            <person name="Nicholson C."/>
            <person name="Noirot C."/>
            <person name="O'Bleness M."/>
            <person name="Paule C.R."/>
            <person name="Poulain J."/>
            <person name="Prion F."/>
            <person name="Qin B."/>
            <person name="Qu C."/>
            <person name="Retzel E.F."/>
            <person name="Riddle C."/>
            <person name="Sallet E."/>
            <person name="Samain S."/>
            <person name="Samson N."/>
            <person name="Sanders I."/>
            <person name="Saurat O."/>
            <person name="Scarpelli C."/>
            <person name="Schiex T."/>
            <person name="Segurens B."/>
            <person name="Severin A.J."/>
            <person name="Sherrier D.J."/>
            <person name="Shi R."/>
            <person name="Sims S."/>
            <person name="Singer S.R."/>
            <person name="Sinharoy S."/>
            <person name="Sterck L."/>
            <person name="Viollet A."/>
            <person name="Wang B.B."/>
            <person name="Wang K."/>
            <person name="Wang M."/>
            <person name="Wang X."/>
            <person name="Warfsmann J."/>
            <person name="Weissenbach J."/>
            <person name="White D.D."/>
            <person name="White J.D."/>
            <person name="Wiley G.B."/>
            <person name="Wincker P."/>
            <person name="Xing Y."/>
            <person name="Yang L."/>
            <person name="Yao Z."/>
            <person name="Ying F."/>
            <person name="Zhai J."/>
            <person name="Zhou L."/>
            <person name="Zuber A."/>
            <person name="Denarie J."/>
            <person name="Dixon R.A."/>
            <person name="May G.D."/>
            <person name="Schwartz D.C."/>
            <person name="Rogers J."/>
            <person name="Quetier F."/>
            <person name="Town C.D."/>
            <person name="Roe B.A."/>
        </authorList>
    </citation>
    <scope>NUCLEOTIDE SEQUENCE [LARGE SCALE GENOMIC DNA]</scope>
    <source>
        <strain evidence="2">A17</strain>
        <strain evidence="3 4">cv. Jemalong A17</strain>
    </source>
</reference>
<dbReference type="Proteomes" id="UP000002051">
    <property type="component" value="Unassembled WGS sequence"/>
</dbReference>
<accession>A0A072VFC4</accession>
<sequence length="92" mass="10460">MIVSWRHQCLLLVLVTFIVLSKGSRLLKDQYWEQMLPKKLPSPSSSPSRGTNYVLTTLKTDHNILPTSDGKEDSMIISCVNFEDNNDIPQPE</sequence>